<evidence type="ECO:0000313" key="1">
    <source>
        <dbReference type="EMBL" id="GIF84930.1"/>
    </source>
</evidence>
<dbReference type="RefSeq" id="WP_203753988.1">
    <property type="nucleotide sequence ID" value="NZ_BONF01000042.1"/>
</dbReference>
<evidence type="ECO:0000313" key="2">
    <source>
        <dbReference type="Proteomes" id="UP000601223"/>
    </source>
</evidence>
<evidence type="ECO:0008006" key="3">
    <source>
        <dbReference type="Google" id="ProtNLM"/>
    </source>
</evidence>
<comment type="caution">
    <text evidence="1">The sequence shown here is derived from an EMBL/GenBank/DDBJ whole genome shotgun (WGS) entry which is preliminary data.</text>
</comment>
<proteinExistence type="predicted"/>
<organism evidence="1 2">
    <name type="scientific">Catellatospora bangladeshensis</name>
    <dbReference type="NCBI Taxonomy" id="310355"/>
    <lineage>
        <taxon>Bacteria</taxon>
        <taxon>Bacillati</taxon>
        <taxon>Actinomycetota</taxon>
        <taxon>Actinomycetes</taxon>
        <taxon>Micromonosporales</taxon>
        <taxon>Micromonosporaceae</taxon>
        <taxon>Catellatospora</taxon>
    </lineage>
</organism>
<sequence length="213" mass="21917">MVGRGLGVVLCCVLLSGCALRELPDLVPLPTAAVPAAAAPSPSTALQAALLTVADLPPGFGYFDGPDTPAQNVQGCPDITAEVPPDARTQFATGVSGPFLRLALYQRGVPGAREQLRTARRVSLCATFTARDANGTPLTTTVEPGVLEGIGDETVALRFVTTAPGLPPYYSDEVTVRSAGLVIHLAHGSFSPVDTKITEAVVRAAVAKTQGNT</sequence>
<reference evidence="1 2" key="1">
    <citation type="submission" date="2021-01" db="EMBL/GenBank/DDBJ databases">
        <title>Whole genome shotgun sequence of Catellatospora bangladeshensis NBRC 107357.</title>
        <authorList>
            <person name="Komaki H."/>
            <person name="Tamura T."/>
        </authorList>
    </citation>
    <scope>NUCLEOTIDE SEQUENCE [LARGE SCALE GENOMIC DNA]</scope>
    <source>
        <strain evidence="1 2">NBRC 107357</strain>
    </source>
</reference>
<gene>
    <name evidence="1" type="ORF">Cba03nite_62790</name>
</gene>
<dbReference type="PROSITE" id="PS51257">
    <property type="entry name" value="PROKAR_LIPOPROTEIN"/>
    <property type="match status" value="1"/>
</dbReference>
<dbReference type="Proteomes" id="UP000601223">
    <property type="component" value="Unassembled WGS sequence"/>
</dbReference>
<dbReference type="AlphaFoldDB" id="A0A8J3JTL7"/>
<protein>
    <recommendedName>
        <fullName evidence="3">Sensor domain-containing protein</fullName>
    </recommendedName>
</protein>
<keyword evidence="2" id="KW-1185">Reference proteome</keyword>
<dbReference type="EMBL" id="BONF01000042">
    <property type="protein sequence ID" value="GIF84930.1"/>
    <property type="molecule type" value="Genomic_DNA"/>
</dbReference>
<accession>A0A8J3JTL7</accession>
<name>A0A8J3JTL7_9ACTN</name>